<proteinExistence type="inferred from homology"/>
<comment type="caution">
    <text evidence="4">The sequence shown here is derived from an EMBL/GenBank/DDBJ whole genome shotgun (WGS) entry which is preliminary data.</text>
</comment>
<feature type="domain" description="SLH" evidence="3">
    <location>
        <begin position="174"/>
        <end position="238"/>
    </location>
</feature>
<name>A0ABR9UC47_9CYAN</name>
<feature type="chain" id="PRO_5044968794" evidence="2">
    <location>
        <begin position="29"/>
        <end position="662"/>
    </location>
</feature>
<dbReference type="InterPro" id="IPR007049">
    <property type="entry name" value="Carb-sel_porin_OprB"/>
</dbReference>
<comment type="similarity">
    <text evidence="1 2">Belongs to the OprB family.</text>
</comment>
<dbReference type="PANTHER" id="PTHR43308">
    <property type="entry name" value="OUTER MEMBRANE PROTEIN ALPHA-RELATED"/>
    <property type="match status" value="1"/>
</dbReference>
<dbReference type="Pfam" id="PF04966">
    <property type="entry name" value="OprB"/>
    <property type="match status" value="1"/>
</dbReference>
<dbReference type="InterPro" id="IPR038673">
    <property type="entry name" value="OprB_sf"/>
</dbReference>
<reference evidence="4 5" key="1">
    <citation type="submission" date="2020-10" db="EMBL/GenBank/DDBJ databases">
        <authorList>
            <person name="Castelo-Branco R."/>
            <person name="Eusebio N."/>
            <person name="Adriana R."/>
            <person name="Vieira A."/>
            <person name="Brugerolle De Fraissinette N."/>
            <person name="Rezende De Castro R."/>
            <person name="Schneider M.P."/>
            <person name="Vasconcelos V."/>
            <person name="Leao P.N."/>
        </authorList>
    </citation>
    <scope>NUCLEOTIDE SEQUENCE [LARGE SCALE GENOMIC DNA]</scope>
    <source>
        <strain evidence="4 5">LEGE 06226</strain>
    </source>
</reference>
<dbReference type="Pfam" id="PF00395">
    <property type="entry name" value="SLH"/>
    <property type="match status" value="1"/>
</dbReference>
<evidence type="ECO:0000256" key="1">
    <source>
        <dbReference type="ARBA" id="ARBA00008769"/>
    </source>
</evidence>
<accession>A0ABR9UC47</accession>
<dbReference type="PANTHER" id="PTHR43308:SF1">
    <property type="entry name" value="OUTER MEMBRANE PROTEIN ALPHA"/>
    <property type="match status" value="1"/>
</dbReference>
<dbReference type="Proteomes" id="UP000640725">
    <property type="component" value="Unassembled WGS sequence"/>
</dbReference>
<dbReference type="InterPro" id="IPR001119">
    <property type="entry name" value="SLH_dom"/>
</dbReference>
<dbReference type="Gene3D" id="2.40.160.180">
    <property type="entry name" value="Carbohydrate-selective porin OprB"/>
    <property type="match status" value="1"/>
</dbReference>
<organism evidence="4 5">
    <name type="scientific">Planktothrix mougeotii LEGE 06226</name>
    <dbReference type="NCBI Taxonomy" id="1828728"/>
    <lineage>
        <taxon>Bacteria</taxon>
        <taxon>Bacillati</taxon>
        <taxon>Cyanobacteriota</taxon>
        <taxon>Cyanophyceae</taxon>
        <taxon>Oscillatoriophycideae</taxon>
        <taxon>Oscillatoriales</taxon>
        <taxon>Microcoleaceae</taxon>
        <taxon>Planktothrix</taxon>
    </lineage>
</organism>
<dbReference type="PROSITE" id="PS51272">
    <property type="entry name" value="SLH"/>
    <property type="match status" value="1"/>
</dbReference>
<gene>
    <name evidence="4" type="ORF">IQ236_12505</name>
</gene>
<evidence type="ECO:0000259" key="3">
    <source>
        <dbReference type="PROSITE" id="PS51272"/>
    </source>
</evidence>
<dbReference type="NCBIfam" id="NF033921">
    <property type="entry name" value="por_somb"/>
    <property type="match status" value="1"/>
</dbReference>
<keyword evidence="2" id="KW-0732">Signal</keyword>
<evidence type="ECO:0000313" key="5">
    <source>
        <dbReference type="Proteomes" id="UP000640725"/>
    </source>
</evidence>
<sequence length="662" mass="71421">MNKVLLNTLKQSPGVLGAALLLTNAALATEATSEKLANAADPASITIEAARAVAPSGQNTDLQHQANSESSAEQLALSVAPDADVAVEPTNLVNGESPTQMEPQTVATAQPITSPKSEFVSASSEASVPLQTAQASEFQVAQMEAVESPETQGLGLEQINEYSEVTDALEQVTSVSQLSDVQPTDWAFQALQSLVERYGCIAGYPDGTYKGNRAMTRYEFAAGLNACLERVNELIAASVANLVTREDLAVLQRLQEEFAAELATLRGRVYALEARTAELEANQFSTTTKLRGEVIFWMGDAAGDRATNNVVGNFAPEDSDPTEAYFGYRARLNFDTSFTGQDLLRTRLEAKSIPNLANYDITNTLMSRTAIDGVNNGIVLDDLYYRFPVSNGKGQVYVGANGLDLDDIYDYVTPFGGSGDGAVSRFGRYNPTTFRGPEGTGVALKYAFNDKFKLNLGYLASQAEYADQGRGLFNGGYSTGLQLLFNPSPKIGVSLEYNHRYFSSDDMASTSSLISGGTGSWIANRPFGDNSTTTENLGFQANWRLSKNFELGGWFGSTWADQKQGGNNTATIINWAVTLAFPDVFKEGGLGGLIVGMPPQVTSHDISALEDKDTSIHIEGFYRYPINDYIAITPGFYVVTNPDHNSDNSTIVVGTLRTQFRF</sequence>
<evidence type="ECO:0000256" key="2">
    <source>
        <dbReference type="RuleBase" id="RU363072"/>
    </source>
</evidence>
<keyword evidence="5" id="KW-1185">Reference proteome</keyword>
<dbReference type="RefSeq" id="WP_193869573.1">
    <property type="nucleotide sequence ID" value="NZ_JADEWU010000024.1"/>
</dbReference>
<evidence type="ECO:0000313" key="4">
    <source>
        <dbReference type="EMBL" id="MBE9144040.1"/>
    </source>
</evidence>
<dbReference type="InterPro" id="IPR047684">
    <property type="entry name" value="Por_som-like"/>
</dbReference>
<feature type="signal peptide" evidence="2">
    <location>
        <begin position="1"/>
        <end position="28"/>
    </location>
</feature>
<dbReference type="EMBL" id="JADEWU010000024">
    <property type="protein sequence ID" value="MBE9144040.1"/>
    <property type="molecule type" value="Genomic_DNA"/>
</dbReference>
<dbReference type="InterPro" id="IPR051465">
    <property type="entry name" value="Cell_Envelope_Struct_Comp"/>
</dbReference>
<protein>
    <submittedName>
        <fullName evidence="4">Carbohydrate porin</fullName>
    </submittedName>
</protein>